<protein>
    <submittedName>
        <fullName evidence="1">Uncharacterized protein</fullName>
    </submittedName>
</protein>
<sequence length="56" mass="6629">MGGRADYYCDHECKCEQESCACKPCHLCRRKININYYSDHMRICHSQNIGRKDSEK</sequence>
<dbReference type="AlphaFoldDB" id="A0A0G0Z6B2"/>
<dbReference type="Proteomes" id="UP000033986">
    <property type="component" value="Unassembled WGS sequence"/>
</dbReference>
<proteinExistence type="predicted"/>
<evidence type="ECO:0000313" key="1">
    <source>
        <dbReference type="EMBL" id="KKS44199.1"/>
    </source>
</evidence>
<evidence type="ECO:0000313" key="2">
    <source>
        <dbReference type="Proteomes" id="UP000033986"/>
    </source>
</evidence>
<accession>A0A0G0Z6B2</accession>
<organism evidence="1 2">
    <name type="scientific">Candidatus Azambacteria bacterium GW2011_GWB1_42_17</name>
    <dbReference type="NCBI Taxonomy" id="1618615"/>
    <lineage>
        <taxon>Bacteria</taxon>
        <taxon>Candidatus Azamiibacteriota</taxon>
    </lineage>
</organism>
<dbReference type="EMBL" id="LCDB01000012">
    <property type="protein sequence ID" value="KKS44199.1"/>
    <property type="molecule type" value="Genomic_DNA"/>
</dbReference>
<comment type="caution">
    <text evidence="1">The sequence shown here is derived from an EMBL/GenBank/DDBJ whole genome shotgun (WGS) entry which is preliminary data.</text>
</comment>
<reference evidence="1 2" key="1">
    <citation type="journal article" date="2015" name="Nature">
        <title>rRNA introns, odd ribosomes, and small enigmatic genomes across a large radiation of phyla.</title>
        <authorList>
            <person name="Brown C.T."/>
            <person name="Hug L.A."/>
            <person name="Thomas B.C."/>
            <person name="Sharon I."/>
            <person name="Castelle C.J."/>
            <person name="Singh A."/>
            <person name="Wilkins M.J."/>
            <person name="Williams K.H."/>
            <person name="Banfield J.F."/>
        </authorList>
    </citation>
    <scope>NUCLEOTIDE SEQUENCE [LARGE SCALE GENOMIC DNA]</scope>
</reference>
<gene>
    <name evidence="1" type="ORF">UV07_C0012G0003</name>
</gene>
<name>A0A0G0Z6B2_9BACT</name>